<dbReference type="Gene3D" id="1.10.275.10">
    <property type="entry name" value="Fumarase/aspartase (N-terminal domain)"/>
    <property type="match status" value="1"/>
</dbReference>
<dbReference type="Pfam" id="PF00206">
    <property type="entry name" value="Lyase_1"/>
    <property type="match status" value="1"/>
</dbReference>
<dbReference type="FunFam" id="1.20.200.10:FF:000001">
    <property type="entry name" value="Fumarate hydratase, mitochondrial"/>
    <property type="match status" value="1"/>
</dbReference>
<dbReference type="CDD" id="cd01362">
    <property type="entry name" value="Fumarase_classII"/>
    <property type="match status" value="1"/>
</dbReference>
<dbReference type="InterPro" id="IPR000362">
    <property type="entry name" value="Fumarate_lyase_fam"/>
</dbReference>
<feature type="binding site" description="in site B" evidence="5">
    <location>
        <begin position="138"/>
        <end position="141"/>
    </location>
    <ligand>
        <name>substrate</name>
    </ligand>
</feature>
<gene>
    <name evidence="5 8" type="primary">fumC</name>
    <name evidence="8" type="ORF">K239x_20550</name>
</gene>
<dbReference type="PANTHER" id="PTHR11444">
    <property type="entry name" value="ASPARTATEAMMONIA/ARGININOSUCCINATE/ADENYLOSUCCINATE LYASE"/>
    <property type="match status" value="1"/>
</dbReference>
<dbReference type="InterPro" id="IPR018951">
    <property type="entry name" value="Fumarase_C_C"/>
</dbReference>
<comment type="similarity">
    <text evidence="1 5">Belongs to the class-II fumarase/aspartase family. Fumarase subfamily.</text>
</comment>
<dbReference type="InterPro" id="IPR024083">
    <property type="entry name" value="Fumarase/histidase_N"/>
</dbReference>
<feature type="binding site" evidence="5">
    <location>
        <position position="328"/>
    </location>
    <ligand>
        <name>substrate</name>
    </ligand>
</feature>
<feature type="binding site" evidence="5">
    <location>
        <begin position="333"/>
        <end position="335"/>
    </location>
    <ligand>
        <name>substrate</name>
    </ligand>
</feature>
<feature type="binding site" evidence="5">
    <location>
        <position position="196"/>
    </location>
    <ligand>
        <name>substrate</name>
    </ligand>
</feature>
<dbReference type="SUPFAM" id="SSF48557">
    <property type="entry name" value="L-aspartase-like"/>
    <property type="match status" value="1"/>
</dbReference>
<comment type="pathway">
    <text evidence="5">Carbohydrate metabolism; tricarboxylic acid cycle; (S)-malate from fumarate: step 1/1.</text>
</comment>
<feature type="active site" evidence="5">
    <location>
        <position position="327"/>
    </location>
</feature>
<comment type="function">
    <text evidence="5">Involved in the TCA cycle. Catalyzes the stereospecific interconversion of fumarate to L-malate.</text>
</comment>
<dbReference type="InterPro" id="IPR005677">
    <property type="entry name" value="Fum_hydII"/>
</dbReference>
<evidence type="ECO:0000256" key="3">
    <source>
        <dbReference type="ARBA" id="ARBA00022532"/>
    </source>
</evidence>
<dbReference type="Proteomes" id="UP000319817">
    <property type="component" value="Chromosome"/>
</dbReference>
<dbReference type="EC" id="4.2.1.2" evidence="5"/>
<comment type="miscellaneous">
    <text evidence="5">There are 2 substrate-binding sites: the catalytic A site, and the non-catalytic B site that may play a role in the transfer of substrate or product between the active site and the solvent. Alternatively, the B site may bind allosteric effectors.</text>
</comment>
<feature type="domain" description="Fumarate lyase N-terminal" evidence="6">
    <location>
        <begin position="12"/>
        <end position="351"/>
    </location>
</feature>
<keyword evidence="9" id="KW-1185">Reference proteome</keyword>
<dbReference type="PRINTS" id="PR00149">
    <property type="entry name" value="FUMRATELYASE"/>
</dbReference>
<comment type="catalytic activity">
    <reaction evidence="5">
        <text>(S)-malate = fumarate + H2O</text>
        <dbReference type="Rhea" id="RHEA:12460"/>
        <dbReference type="ChEBI" id="CHEBI:15377"/>
        <dbReference type="ChEBI" id="CHEBI:15589"/>
        <dbReference type="ChEBI" id="CHEBI:29806"/>
        <dbReference type="EC" id="4.2.1.2"/>
    </reaction>
</comment>
<dbReference type="FunFam" id="1.10.40.30:FF:000002">
    <property type="entry name" value="Fumarate hydratase class II"/>
    <property type="match status" value="1"/>
</dbReference>
<proteinExistence type="inferred from homology"/>
<evidence type="ECO:0000313" key="9">
    <source>
        <dbReference type="Proteomes" id="UP000319817"/>
    </source>
</evidence>
<dbReference type="AlphaFoldDB" id="A0A517NSJ3"/>
<protein>
    <recommendedName>
        <fullName evidence="5">Fumarate hydratase class II</fullName>
        <shortName evidence="5">Fumarase C</shortName>
        <ecNumber evidence="5">4.2.1.2</ecNumber>
    </recommendedName>
    <alternativeName>
        <fullName evidence="5">Aerobic fumarase</fullName>
    </alternativeName>
    <alternativeName>
        <fullName evidence="5">Iron-independent fumarase</fullName>
    </alternativeName>
</protein>
<name>A0A517NSJ3_9BACT</name>
<dbReference type="PANTHER" id="PTHR11444:SF22">
    <property type="entry name" value="FUMARATE HYDRATASE CLASS II"/>
    <property type="match status" value="1"/>
</dbReference>
<dbReference type="RefSeq" id="WP_145417634.1">
    <property type="nucleotide sequence ID" value="NZ_CP036526.1"/>
</dbReference>
<keyword evidence="4 5" id="KW-0456">Lyase</keyword>
<feature type="site" description="Important for catalytic activity" evidence="5">
    <location>
        <position position="340"/>
    </location>
</feature>
<dbReference type="Gene3D" id="1.10.40.30">
    <property type="entry name" value="Fumarase/aspartase (C-terminal domain)"/>
    <property type="match status" value="1"/>
</dbReference>
<feature type="domain" description="Fumarase C C-terminal" evidence="7">
    <location>
        <begin position="419"/>
        <end position="471"/>
    </location>
</feature>
<dbReference type="NCBIfam" id="NF008909">
    <property type="entry name" value="PRK12273.1"/>
    <property type="match status" value="1"/>
</dbReference>
<feature type="binding site" evidence="5">
    <location>
        <begin position="106"/>
        <end position="108"/>
    </location>
    <ligand>
        <name>substrate</name>
    </ligand>
</feature>
<keyword evidence="2 5" id="KW-0963">Cytoplasm</keyword>
<keyword evidence="3 5" id="KW-0816">Tricarboxylic acid cycle</keyword>
<dbReference type="PROSITE" id="PS00163">
    <property type="entry name" value="FUMARATE_LYASES"/>
    <property type="match status" value="1"/>
</dbReference>
<dbReference type="InterPro" id="IPR008948">
    <property type="entry name" value="L-Aspartase-like"/>
</dbReference>
<evidence type="ECO:0000313" key="8">
    <source>
        <dbReference type="EMBL" id="QDT10101.1"/>
    </source>
</evidence>
<evidence type="ECO:0000256" key="5">
    <source>
        <dbReference type="HAMAP-Rule" id="MF_00743"/>
    </source>
</evidence>
<comment type="subunit">
    <text evidence="5">Homotetramer.</text>
</comment>
<dbReference type="InterPro" id="IPR022761">
    <property type="entry name" value="Fumarate_lyase_N"/>
</dbReference>
<dbReference type="HAMAP" id="MF_00743">
    <property type="entry name" value="FumaraseC"/>
    <property type="match status" value="1"/>
</dbReference>
<dbReference type="EMBL" id="CP036526">
    <property type="protein sequence ID" value="QDT10101.1"/>
    <property type="molecule type" value="Genomic_DNA"/>
</dbReference>
<comment type="subcellular location">
    <subcellularLocation>
        <location evidence="5">Cytoplasm</location>
    </subcellularLocation>
</comment>
<reference evidence="8 9" key="1">
    <citation type="submission" date="2019-02" db="EMBL/GenBank/DDBJ databases">
        <title>Deep-cultivation of Planctomycetes and their phenomic and genomic characterization uncovers novel biology.</title>
        <authorList>
            <person name="Wiegand S."/>
            <person name="Jogler M."/>
            <person name="Boedeker C."/>
            <person name="Pinto D."/>
            <person name="Vollmers J."/>
            <person name="Rivas-Marin E."/>
            <person name="Kohn T."/>
            <person name="Peeters S.H."/>
            <person name="Heuer A."/>
            <person name="Rast P."/>
            <person name="Oberbeckmann S."/>
            <person name="Bunk B."/>
            <person name="Jeske O."/>
            <person name="Meyerdierks A."/>
            <person name="Storesund J.E."/>
            <person name="Kallscheuer N."/>
            <person name="Luecker S."/>
            <person name="Lage O.M."/>
            <person name="Pohl T."/>
            <person name="Merkel B.J."/>
            <person name="Hornburger P."/>
            <person name="Mueller R.-W."/>
            <person name="Bruemmer F."/>
            <person name="Labrenz M."/>
            <person name="Spormann A.M."/>
            <person name="Op den Camp H."/>
            <person name="Overmann J."/>
            <person name="Amann R."/>
            <person name="Jetten M.S.M."/>
            <person name="Mascher T."/>
            <person name="Medema M.H."/>
            <person name="Devos D.P."/>
            <person name="Kaster A.-K."/>
            <person name="Ovreas L."/>
            <person name="Rohde M."/>
            <person name="Galperin M.Y."/>
            <person name="Jogler C."/>
        </authorList>
    </citation>
    <scope>NUCLEOTIDE SEQUENCE [LARGE SCALE GENOMIC DNA]</scope>
    <source>
        <strain evidence="8 9">K23_9</strain>
    </source>
</reference>
<dbReference type="GO" id="GO:0005737">
    <property type="term" value="C:cytoplasm"/>
    <property type="evidence" value="ECO:0007669"/>
    <property type="project" value="UniProtKB-SubCell"/>
</dbReference>
<dbReference type="FunFam" id="1.10.275.10:FF:000001">
    <property type="entry name" value="Fumarate hydratase, mitochondrial"/>
    <property type="match status" value="1"/>
</dbReference>
<dbReference type="GO" id="GO:0006106">
    <property type="term" value="P:fumarate metabolic process"/>
    <property type="evidence" value="ECO:0007669"/>
    <property type="project" value="InterPro"/>
</dbReference>
<dbReference type="UniPathway" id="UPA00223">
    <property type="reaction ID" value="UER01007"/>
</dbReference>
<dbReference type="GO" id="GO:0006099">
    <property type="term" value="P:tricarboxylic acid cycle"/>
    <property type="evidence" value="ECO:0007669"/>
    <property type="project" value="UniProtKB-UniRule"/>
</dbReference>
<accession>A0A517NSJ3</accession>
<feature type="binding site" evidence="5">
    <location>
        <begin position="148"/>
        <end position="150"/>
    </location>
    <ligand>
        <name>substrate</name>
    </ligand>
</feature>
<dbReference type="GO" id="GO:0004333">
    <property type="term" value="F:fumarate hydratase activity"/>
    <property type="evidence" value="ECO:0007669"/>
    <property type="project" value="UniProtKB-UniRule"/>
</dbReference>
<feature type="active site" description="Proton donor/acceptor" evidence="5">
    <location>
        <position position="197"/>
    </location>
</feature>
<evidence type="ECO:0000256" key="4">
    <source>
        <dbReference type="ARBA" id="ARBA00023239"/>
    </source>
</evidence>
<dbReference type="OrthoDB" id="9802809at2"/>
<organism evidence="8 9">
    <name type="scientific">Stieleria marina</name>
    <dbReference type="NCBI Taxonomy" id="1930275"/>
    <lineage>
        <taxon>Bacteria</taxon>
        <taxon>Pseudomonadati</taxon>
        <taxon>Planctomycetota</taxon>
        <taxon>Planctomycetia</taxon>
        <taxon>Pirellulales</taxon>
        <taxon>Pirellulaceae</taxon>
        <taxon>Stieleria</taxon>
    </lineage>
</organism>
<dbReference type="Pfam" id="PF10415">
    <property type="entry name" value="FumaraseC_C"/>
    <property type="match status" value="1"/>
</dbReference>
<evidence type="ECO:0000259" key="6">
    <source>
        <dbReference type="Pfam" id="PF00206"/>
    </source>
</evidence>
<evidence type="ECO:0000256" key="2">
    <source>
        <dbReference type="ARBA" id="ARBA00022490"/>
    </source>
</evidence>
<dbReference type="InterPro" id="IPR020557">
    <property type="entry name" value="Fumarate_lyase_CS"/>
</dbReference>
<dbReference type="Gene3D" id="1.20.200.10">
    <property type="entry name" value="Fumarase/aspartase (Central domain)"/>
    <property type="match status" value="1"/>
</dbReference>
<evidence type="ECO:0000256" key="1">
    <source>
        <dbReference type="ARBA" id="ARBA00009084"/>
    </source>
</evidence>
<sequence length="474" mass="51182">MTDFRTERDSMGEVQVPADAYYGAQTQRAVDNFPISGWQLPASMISAMGMVKFACGVANRDLKKLTESGKNPLSSDQVDAMLQAAQEVADGKLAAQFPIDVFQTGSGTSSNMNVNEVISNRAIEIAGGDRTDETKSIHPNDHVNMGQSTNDTFPTAIHVATAVQIDTVLLPALRRMHASLSKKAADWDKIIKIGRTHLMDATPLRLGQEFSGFARQLELSISRAEIARDAVLELPVGGTAVGSGINTHPEFGARVSAELAKNTGIQFIDAVNHFEANAQRDALVQSHGELKCIAQTLFNVANNIRWLGSGPRCGFYEVKLPTRQPGSSIMPGKVNPVMCESMMQLTARVIGNDTALTMAGASGGNFQLNIMMPMMAHTILESIHLLASGTESFCEFCVDDMEPNEQACEAAVEQSLSMCTSLNPLIGYEQAAKLAKEAFASGQTIRELCLEKKILPEDTLTEALDPWSMTEPQA</sequence>
<evidence type="ECO:0000259" key="7">
    <source>
        <dbReference type="Pfam" id="PF10415"/>
    </source>
</evidence>